<reference evidence="2" key="1">
    <citation type="submission" date="2017-09" db="EMBL/GenBank/DDBJ databases">
        <title>Depth-based differentiation of microbial function through sediment-hosted aquifers and enrichment of novel symbionts in the deep terrestrial subsurface.</title>
        <authorList>
            <person name="Probst A.J."/>
            <person name="Ladd B."/>
            <person name="Jarett J.K."/>
            <person name="Geller-Mcgrath D.E."/>
            <person name="Sieber C.M.K."/>
            <person name="Emerson J.B."/>
            <person name="Anantharaman K."/>
            <person name="Thomas B.C."/>
            <person name="Malmstrom R."/>
            <person name="Stieglmeier M."/>
            <person name="Klingl A."/>
            <person name="Woyke T."/>
            <person name="Ryan C.M."/>
            <person name="Banfield J.F."/>
        </authorList>
    </citation>
    <scope>NUCLEOTIDE SEQUENCE [LARGE SCALE GENOMIC DNA]</scope>
</reference>
<gene>
    <name evidence="1" type="ORF">COY29_02010</name>
</gene>
<evidence type="ECO:0008006" key="3">
    <source>
        <dbReference type="Google" id="ProtNLM"/>
    </source>
</evidence>
<protein>
    <recommendedName>
        <fullName evidence="3">4Fe4S-binding SPASM domain-containing protein</fullName>
    </recommendedName>
</protein>
<proteinExistence type="predicted"/>
<sequence length="75" mass="8637">MINSIGILPDGQVTACAWAIDENCCPFKEFRLGKLPEDDLDKMLDNARKISRYSERPKFCRTIAFIEKSNKKEVK</sequence>
<accession>A0A2M7TN84</accession>
<dbReference type="EMBL" id="PFNO01000063">
    <property type="protein sequence ID" value="PIZ49363.1"/>
    <property type="molecule type" value="Genomic_DNA"/>
</dbReference>
<dbReference type="AlphaFoldDB" id="A0A2M7TN84"/>
<name>A0A2M7TN84_9BACT</name>
<evidence type="ECO:0000313" key="2">
    <source>
        <dbReference type="Proteomes" id="UP000229753"/>
    </source>
</evidence>
<comment type="caution">
    <text evidence="1">The sequence shown here is derived from an EMBL/GenBank/DDBJ whole genome shotgun (WGS) entry which is preliminary data.</text>
</comment>
<organism evidence="1 2">
    <name type="scientific">Candidatus Woesebacteria bacterium CG_4_10_14_0_2_um_filter_39_14</name>
    <dbReference type="NCBI Taxonomy" id="1975054"/>
    <lineage>
        <taxon>Bacteria</taxon>
        <taxon>Candidatus Woeseibacteriota</taxon>
    </lineage>
</organism>
<evidence type="ECO:0000313" key="1">
    <source>
        <dbReference type="EMBL" id="PIZ49363.1"/>
    </source>
</evidence>
<dbReference type="Proteomes" id="UP000229753">
    <property type="component" value="Unassembled WGS sequence"/>
</dbReference>